<dbReference type="GO" id="GO:0016740">
    <property type="term" value="F:transferase activity"/>
    <property type="evidence" value="ECO:0007669"/>
    <property type="project" value="UniProtKB-KW"/>
</dbReference>
<reference evidence="2" key="1">
    <citation type="submission" date="2018-11" db="EMBL/GenBank/DDBJ databases">
        <title>FDA dAtabase for Regulatory Grade micrObial Sequences (FDA-ARGOS): Supporting development and validation of Infectious Disease Dx tests.</title>
        <authorList>
            <person name="Goldberg B."/>
            <person name="Campos J."/>
            <person name="Tallon L."/>
            <person name="Sadzewicz L."/>
            <person name="Zhao X."/>
            <person name="Vavikolanu K."/>
            <person name="Mehta A."/>
            <person name="Aluvathingal J."/>
            <person name="Nadendla S."/>
            <person name="Geyer C."/>
            <person name="Nandy P."/>
            <person name="Yan Y."/>
            <person name="Sichtig H."/>
        </authorList>
    </citation>
    <scope>NUCLEOTIDE SEQUENCE [LARGE SCALE GENOMIC DNA]</scope>
    <source>
        <strain evidence="2">FDAARGOS_614</strain>
        <plasmid evidence="2">unnamed1</plasmid>
    </source>
</reference>
<sequence length="316" mass="35689">MNNTYLDTVRLLIDIAPPVFDTDKFAMKGGTAINLFLQDLPRLSVDIDVVFTEHTMDREAALQSIGEELARAKEAIEKLGYEAHFTKVASNSKIKGDDVKLTAVSADSSVKVEVNYVFRGTLLAPVMHELVPKAQELFNKSISVPVLQKAELYGSKLVAAMDRQHSRDIFDVMHCYEMFGLQADFVDCFVGYLAGHNRPTHEVLFPKQKNLEESYGEFVGMTTEEVSLDRLVAVQQRLQTELPAALTPAHRDFLISFVKAEPDWTLMPAFPHLKDLPAVRWKLQNIMKLRDSGDARFADQEKLLRERFDALLTTTQ</sequence>
<keyword evidence="1" id="KW-0808">Transferase</keyword>
<dbReference type="RefSeq" id="WP_011229304.1">
    <property type="nucleotide sequence ID" value="NZ_CP033968.1"/>
</dbReference>
<evidence type="ECO:0000313" key="2">
    <source>
        <dbReference type="Proteomes" id="UP000270411"/>
    </source>
</evidence>
<dbReference type="InterPro" id="IPR014942">
    <property type="entry name" value="AbiEii"/>
</dbReference>
<dbReference type="AlphaFoldDB" id="A0A3G8GV18"/>
<keyword evidence="1" id="KW-0614">Plasmid</keyword>
<proteinExistence type="predicted"/>
<dbReference type="EMBL" id="CP033968">
    <property type="protein sequence ID" value="AZG12053.1"/>
    <property type="molecule type" value="Genomic_DNA"/>
</dbReference>
<geneLocation type="plasmid" evidence="1">
    <name>unnamed1</name>
</geneLocation>
<dbReference type="Proteomes" id="UP000270411">
    <property type="component" value="Plasmid unnamed1"/>
</dbReference>
<gene>
    <name evidence="1" type="ORF">EHF44_00795</name>
</gene>
<organism evidence="1 2">
    <name type="scientific">Cupriavidus pauculus</name>
    <dbReference type="NCBI Taxonomy" id="82633"/>
    <lineage>
        <taxon>Bacteria</taxon>
        <taxon>Pseudomonadati</taxon>
        <taxon>Pseudomonadota</taxon>
        <taxon>Betaproteobacteria</taxon>
        <taxon>Burkholderiales</taxon>
        <taxon>Burkholderiaceae</taxon>
        <taxon>Cupriavidus</taxon>
    </lineage>
</organism>
<dbReference type="OrthoDB" id="1550603at2"/>
<dbReference type="KEGG" id="cpau:EHF44_00795"/>
<accession>A0A3G8GV18</accession>
<name>A0A3G8GV18_9BURK</name>
<dbReference type="Pfam" id="PF08843">
    <property type="entry name" value="AbiEii"/>
    <property type="match status" value="1"/>
</dbReference>
<evidence type="ECO:0000313" key="1">
    <source>
        <dbReference type="EMBL" id="AZG12053.1"/>
    </source>
</evidence>
<protein>
    <submittedName>
        <fullName evidence="1">Nucleotidyl transferase AbiEii/AbiGii toxin family protein</fullName>
    </submittedName>
</protein>
<dbReference type="Gene3D" id="3.10.450.620">
    <property type="entry name" value="JHP933, nucleotidyltransferase-like core domain"/>
    <property type="match status" value="1"/>
</dbReference>